<dbReference type="EMBL" id="DTBZ01000109">
    <property type="protein sequence ID" value="HGQ18462.1"/>
    <property type="molecule type" value="Genomic_DNA"/>
</dbReference>
<evidence type="ECO:0000313" key="2">
    <source>
        <dbReference type="EMBL" id="HGQ18462.1"/>
    </source>
</evidence>
<accession>A0A7J3IA10</accession>
<evidence type="ECO:0000313" key="1">
    <source>
        <dbReference type="EMBL" id="HGN37462.1"/>
    </source>
</evidence>
<protein>
    <submittedName>
        <fullName evidence="1">Uncharacterized protein</fullName>
    </submittedName>
</protein>
<proteinExistence type="predicted"/>
<reference evidence="1" key="1">
    <citation type="journal article" date="2020" name="mSystems">
        <title>Genome- and Community-Level Interaction Insights into Carbon Utilization and Element Cycling Functions of Hydrothermarchaeota in Hydrothermal Sediment.</title>
        <authorList>
            <person name="Zhou Z."/>
            <person name="Liu Y."/>
            <person name="Xu W."/>
            <person name="Pan J."/>
            <person name="Luo Z.H."/>
            <person name="Li M."/>
        </authorList>
    </citation>
    <scope>NUCLEOTIDE SEQUENCE [LARGE SCALE GENOMIC DNA]</scope>
    <source>
        <strain evidence="1">SpSt-618</strain>
        <strain evidence="2">SpSt-657</strain>
    </source>
</reference>
<sequence>MERPSHCATPLIEGAVIKNYRRQFFAKAINKEFDEALGGEEHYIRRGGKEGQNGRIISRRRMG</sequence>
<comment type="caution">
    <text evidence="1">The sequence shown here is derived from an EMBL/GenBank/DDBJ whole genome shotgun (WGS) entry which is preliminary data.</text>
</comment>
<organism evidence="1">
    <name type="scientific">Ignisphaera aggregans</name>
    <dbReference type="NCBI Taxonomy" id="334771"/>
    <lineage>
        <taxon>Archaea</taxon>
        <taxon>Thermoproteota</taxon>
        <taxon>Thermoprotei</taxon>
        <taxon>Desulfurococcales</taxon>
        <taxon>Desulfurococcaceae</taxon>
        <taxon>Ignisphaera</taxon>
    </lineage>
</organism>
<dbReference type="AlphaFoldDB" id="A0A7J3IA10"/>
<dbReference type="EMBL" id="DTAI01000238">
    <property type="protein sequence ID" value="HGN37462.1"/>
    <property type="molecule type" value="Genomic_DNA"/>
</dbReference>
<name>A0A7J3IA10_9CREN</name>
<gene>
    <name evidence="1" type="ORF">ENT87_07960</name>
    <name evidence="2" type="ORF">ENU30_05765</name>
</gene>